<keyword evidence="1" id="KW-0472">Membrane</keyword>
<dbReference type="Pfam" id="PF13524">
    <property type="entry name" value="Glyco_trans_1_2"/>
    <property type="match status" value="1"/>
</dbReference>
<feature type="domain" description="Spore protein YkvP/CgeB glycosyl transferase-like" evidence="2">
    <location>
        <begin position="253"/>
        <end position="355"/>
    </location>
</feature>
<dbReference type="Proteomes" id="UP001526426">
    <property type="component" value="Unassembled WGS sequence"/>
</dbReference>
<dbReference type="RefSeq" id="WP_265265788.1">
    <property type="nucleotide sequence ID" value="NZ_JAIHOM010000096.1"/>
</dbReference>
<evidence type="ECO:0000256" key="1">
    <source>
        <dbReference type="SAM" id="Phobius"/>
    </source>
</evidence>
<sequence>MKFLTKWYLNELVPRIVFIPFWVSWFILSVVQAGRLIFKKSKNNQEHSKLCIEAGIKGWESIEFKELYTSACEYLTIEQVHKIEVTPDKDYLVQIKEALDSTQPTHYLYDPRTGSQNWMKGLWQSFNIAILLCWRKITPIVLLTDLAFRTWRTQSAVVTAKTGVVVIFMSPRKIYPIFPHRKLVGPSLMPLSKATLNFLDSLPEHSDHSSSHAIFTGSLYEPRTSILEKIRYGLEKRGQVLEIKGRELGSPRISDIEYWGRLKNADLVLTTANQMEQAGADWMWIPNLVYRYLEVIACGTLLVAPNVPGVCRFFQDGEHFVSFSSPEEAVEVIEYYLINKEEQQKIAQQGKNRAKALVEGRSFWLSIDVALGKNALT</sequence>
<dbReference type="EMBL" id="JAIHOM010000096">
    <property type="protein sequence ID" value="MCW6037907.1"/>
    <property type="molecule type" value="Genomic_DNA"/>
</dbReference>
<gene>
    <name evidence="3" type="ORF">K4A83_16735</name>
</gene>
<accession>A0ABT3L8X6</accession>
<dbReference type="SUPFAM" id="SSF53756">
    <property type="entry name" value="UDP-Glycosyltransferase/glycogen phosphorylase"/>
    <property type="match status" value="1"/>
</dbReference>
<protein>
    <submittedName>
        <fullName evidence="3">Glycosyltransferase</fullName>
    </submittedName>
</protein>
<keyword evidence="1" id="KW-1133">Transmembrane helix</keyword>
<reference evidence="3 4" key="1">
    <citation type="submission" date="2021-08" db="EMBL/GenBank/DDBJ databases">
        <title>Draft genome sequence of Spirulina subsalsa with high tolerance to salinity and hype-accumulation of phycocyanin.</title>
        <authorList>
            <person name="Pei H."/>
            <person name="Jiang L."/>
        </authorList>
    </citation>
    <scope>NUCLEOTIDE SEQUENCE [LARGE SCALE GENOMIC DNA]</scope>
    <source>
        <strain evidence="3 4">FACHB-351</strain>
    </source>
</reference>
<keyword evidence="4" id="KW-1185">Reference proteome</keyword>
<evidence type="ECO:0000259" key="2">
    <source>
        <dbReference type="Pfam" id="PF13524"/>
    </source>
</evidence>
<dbReference type="InterPro" id="IPR055259">
    <property type="entry name" value="YkvP/CgeB_Glyco_trans-like"/>
</dbReference>
<keyword evidence="1" id="KW-0812">Transmembrane</keyword>
<dbReference type="Gene3D" id="3.40.50.2000">
    <property type="entry name" value="Glycogen Phosphorylase B"/>
    <property type="match status" value="1"/>
</dbReference>
<evidence type="ECO:0000313" key="3">
    <source>
        <dbReference type="EMBL" id="MCW6037907.1"/>
    </source>
</evidence>
<organism evidence="3 4">
    <name type="scientific">Spirulina subsalsa FACHB-351</name>
    <dbReference type="NCBI Taxonomy" id="234711"/>
    <lineage>
        <taxon>Bacteria</taxon>
        <taxon>Bacillati</taxon>
        <taxon>Cyanobacteriota</taxon>
        <taxon>Cyanophyceae</taxon>
        <taxon>Spirulinales</taxon>
        <taxon>Spirulinaceae</taxon>
        <taxon>Spirulina</taxon>
    </lineage>
</organism>
<feature type="transmembrane region" description="Helical" evidence="1">
    <location>
        <begin position="12"/>
        <end position="38"/>
    </location>
</feature>
<evidence type="ECO:0000313" key="4">
    <source>
        <dbReference type="Proteomes" id="UP001526426"/>
    </source>
</evidence>
<name>A0ABT3L8X6_9CYAN</name>
<proteinExistence type="predicted"/>
<comment type="caution">
    <text evidence="3">The sequence shown here is derived from an EMBL/GenBank/DDBJ whole genome shotgun (WGS) entry which is preliminary data.</text>
</comment>